<name>A0A6N3EPP4_STASI</name>
<evidence type="ECO:0000313" key="4">
    <source>
        <dbReference type="EMBL" id="VYU41658.1"/>
    </source>
</evidence>
<dbReference type="PANTHER" id="PTHR36852:SF1">
    <property type="entry name" value="PROTEIN GVPL 2"/>
    <property type="match status" value="1"/>
</dbReference>
<gene>
    <name evidence="4" type="ORF">SSLFYP27_02172</name>
</gene>
<dbReference type="AlphaFoldDB" id="A0A6N3EPP4"/>
<reference evidence="4" key="1">
    <citation type="submission" date="2019-11" db="EMBL/GenBank/DDBJ databases">
        <authorList>
            <person name="Feng L."/>
        </authorList>
    </citation>
    <scope>NUCLEOTIDE SEQUENCE</scope>
    <source>
        <strain evidence="4">SsimulansLFYP27</strain>
    </source>
</reference>
<comment type="similarity">
    <text evidence="3">Belongs to the gas vesicle GvpF/GvpL family.</text>
</comment>
<evidence type="ECO:0000256" key="1">
    <source>
        <dbReference type="ARBA" id="ARBA00022987"/>
    </source>
</evidence>
<dbReference type="Pfam" id="PF06386">
    <property type="entry name" value="GvpL_GvpF"/>
    <property type="match status" value="1"/>
</dbReference>
<keyword evidence="1" id="KW-0304">Gas vesicle</keyword>
<proteinExistence type="inferred from homology"/>
<evidence type="ECO:0000256" key="3">
    <source>
        <dbReference type="ARBA" id="ARBA00035643"/>
    </source>
</evidence>
<accession>A0A6N3EPP4</accession>
<comment type="subcellular location">
    <subcellularLocation>
        <location evidence="2">Gas vesicle</location>
    </subcellularLocation>
</comment>
<protein>
    <submittedName>
        <fullName evidence="4">Gas vesicle synthesis protein GvpL/GvpF</fullName>
    </submittedName>
</protein>
<dbReference type="InterPro" id="IPR009430">
    <property type="entry name" value="GvpL/GvpF"/>
</dbReference>
<dbReference type="PANTHER" id="PTHR36852">
    <property type="entry name" value="PROTEIN GVPL 2"/>
    <property type="match status" value="1"/>
</dbReference>
<dbReference type="GO" id="GO:0031411">
    <property type="term" value="C:gas vesicle"/>
    <property type="evidence" value="ECO:0007669"/>
    <property type="project" value="UniProtKB-SubCell"/>
</dbReference>
<organism evidence="4">
    <name type="scientific">Staphylococcus simulans</name>
    <dbReference type="NCBI Taxonomy" id="1286"/>
    <lineage>
        <taxon>Bacteria</taxon>
        <taxon>Bacillati</taxon>
        <taxon>Bacillota</taxon>
        <taxon>Bacilli</taxon>
        <taxon>Bacillales</taxon>
        <taxon>Staphylococcaceae</taxon>
        <taxon>Staphylococcus</taxon>
    </lineage>
</organism>
<dbReference type="RefSeq" id="WP_107548147.1">
    <property type="nucleotide sequence ID" value="NZ_CACRUO010000053.1"/>
</dbReference>
<dbReference type="GO" id="GO:0031412">
    <property type="term" value="P:gas vesicle organization"/>
    <property type="evidence" value="ECO:0007669"/>
    <property type="project" value="InterPro"/>
</dbReference>
<dbReference type="EMBL" id="CACRUO010000053">
    <property type="protein sequence ID" value="VYU41658.1"/>
    <property type="molecule type" value="Genomic_DNA"/>
</dbReference>
<evidence type="ECO:0000256" key="2">
    <source>
        <dbReference type="ARBA" id="ARBA00035108"/>
    </source>
</evidence>
<sequence length="254" mass="28912">MAQEETGIYIFCGTQTDQNDDFGTVEVEGEDRELFTIRYKDAAIVAAEVPMKIYAPKKDNLMMHQNVVATVMKEKDAVIPISFGNVFKSKDDVKALLEKLYPQFETLFPEIKGKFELGLKVIGKQEWLESVVNDDPKLQEMAKSVRSKSEDAGYYERIQLGSATQDVFKQLSNKIEADIYEPLAELSASAKSNEPQSEKMLLNAAFLVDEKNDQAFDDLVNKLYEKWEDKVEFKYTGPWAAYNFVNIRLNIEGS</sequence>